<evidence type="ECO:0000313" key="2">
    <source>
        <dbReference type="Proteomes" id="UP000838672"/>
    </source>
</evidence>
<organism evidence="1 2">
    <name type="scientific">Vibrio stylophorae</name>
    <dbReference type="NCBI Taxonomy" id="659351"/>
    <lineage>
        <taxon>Bacteria</taxon>
        <taxon>Pseudomonadati</taxon>
        <taxon>Pseudomonadota</taxon>
        <taxon>Gammaproteobacteria</taxon>
        <taxon>Vibrionales</taxon>
        <taxon>Vibrionaceae</taxon>
        <taxon>Vibrio</taxon>
    </lineage>
</organism>
<evidence type="ECO:0000313" key="1">
    <source>
        <dbReference type="EMBL" id="CAH0533209.1"/>
    </source>
</evidence>
<dbReference type="Proteomes" id="UP000838672">
    <property type="component" value="Unassembled WGS sequence"/>
</dbReference>
<sequence length="234" mass="26822">MLDIQGVLSEYLPLQLVSFGDVYADEAGDPNAWLDEYDFVWQPVTSDGDMPQLYLGDAPMRFAPKDRGKKASLQKRLNQQPLRMPMISDCWGSQSLMITNELADQLHFSDVLGVTRTPAQIEDASGSLHGGYTAFSFHKAFLHDRVTQRFEQIPVELRPIIRLRLVKHRTTYLIHQSLLKHWLAQGVEDLSDDFDDAYLQLANLLQARRYSFHCGTRSFANMDDFQHNRNGSVY</sequence>
<dbReference type="RefSeq" id="WP_237465502.1">
    <property type="nucleotide sequence ID" value="NZ_CAKLDI010000001.1"/>
</dbReference>
<accession>A0ABN8DSJ5</accession>
<dbReference type="EMBL" id="CAKLDI010000001">
    <property type="protein sequence ID" value="CAH0533209.1"/>
    <property type="molecule type" value="Genomic_DNA"/>
</dbReference>
<comment type="caution">
    <text evidence="1">The sequence shown here is derived from an EMBL/GenBank/DDBJ whole genome shotgun (WGS) entry which is preliminary data.</text>
</comment>
<name>A0ABN8DSJ5_9VIBR</name>
<gene>
    <name evidence="1" type="ORF">VST7929_01073</name>
</gene>
<reference evidence="1" key="1">
    <citation type="submission" date="2021-11" db="EMBL/GenBank/DDBJ databases">
        <authorList>
            <person name="Rodrigo-Torres L."/>
            <person name="Arahal R. D."/>
            <person name="Lucena T."/>
        </authorList>
    </citation>
    <scope>NUCLEOTIDE SEQUENCE</scope>
    <source>
        <strain evidence="1">CECT 7929</strain>
    </source>
</reference>
<proteinExistence type="predicted"/>
<protein>
    <submittedName>
        <fullName evidence="1">Uncharacterized protein</fullName>
    </submittedName>
</protein>
<keyword evidence="2" id="KW-1185">Reference proteome</keyword>